<dbReference type="EMBL" id="MCGT01000003">
    <property type="protein sequence ID" value="ORX61374.1"/>
    <property type="molecule type" value="Genomic_DNA"/>
</dbReference>
<dbReference type="PROSITE" id="PS51143">
    <property type="entry name" value="MT_A70"/>
    <property type="match status" value="1"/>
</dbReference>
<dbReference type="GO" id="GO:0008168">
    <property type="term" value="F:methyltransferase activity"/>
    <property type="evidence" value="ECO:0007669"/>
    <property type="project" value="TreeGrafter"/>
</dbReference>
<dbReference type="InterPro" id="IPR029063">
    <property type="entry name" value="SAM-dependent_MTases_sf"/>
</dbReference>
<evidence type="ECO:0008006" key="5">
    <source>
        <dbReference type="Google" id="ProtNLM"/>
    </source>
</evidence>
<reference evidence="3 4" key="1">
    <citation type="submission" date="2016-07" db="EMBL/GenBank/DDBJ databases">
        <title>Pervasive Adenine N6-methylation of Active Genes in Fungi.</title>
        <authorList>
            <consortium name="DOE Joint Genome Institute"/>
            <person name="Mondo S.J."/>
            <person name="Dannebaum R.O."/>
            <person name="Kuo R.C."/>
            <person name="Labutti K."/>
            <person name="Haridas S."/>
            <person name="Kuo A."/>
            <person name="Salamov A."/>
            <person name="Ahrendt S.R."/>
            <person name="Lipzen A."/>
            <person name="Sullivan W."/>
            <person name="Andreopoulos W.B."/>
            <person name="Clum A."/>
            <person name="Lindquist E."/>
            <person name="Daum C."/>
            <person name="Ramamoorthy G.K."/>
            <person name="Gryganskyi A."/>
            <person name="Culley D."/>
            <person name="Magnuson J.K."/>
            <person name="James T.Y."/>
            <person name="O'Malley M.A."/>
            <person name="Stajich J.E."/>
            <person name="Spatafora J.W."/>
            <person name="Visel A."/>
            <person name="Grigoriev I.V."/>
        </authorList>
    </citation>
    <scope>NUCLEOTIDE SEQUENCE [LARGE SCALE GENOMIC DNA]</scope>
    <source>
        <strain evidence="3 4">NRRL 3301</strain>
    </source>
</reference>
<evidence type="ECO:0000256" key="1">
    <source>
        <dbReference type="PROSITE-ProRule" id="PRU00489"/>
    </source>
</evidence>
<organism evidence="3 4">
    <name type="scientific">Hesseltinella vesiculosa</name>
    <dbReference type="NCBI Taxonomy" id="101127"/>
    <lineage>
        <taxon>Eukaryota</taxon>
        <taxon>Fungi</taxon>
        <taxon>Fungi incertae sedis</taxon>
        <taxon>Mucoromycota</taxon>
        <taxon>Mucoromycotina</taxon>
        <taxon>Mucoromycetes</taxon>
        <taxon>Mucorales</taxon>
        <taxon>Cunninghamellaceae</taxon>
        <taxon>Hesseltinella</taxon>
    </lineage>
</organism>
<name>A0A1X2GTJ9_9FUNG</name>
<protein>
    <recommendedName>
        <fullName evidence="5">MT-A70-domain-containing protein</fullName>
    </recommendedName>
</protein>
<dbReference type="Pfam" id="PF05063">
    <property type="entry name" value="MT-A70"/>
    <property type="match status" value="1"/>
</dbReference>
<dbReference type="AlphaFoldDB" id="A0A1X2GTJ9"/>
<accession>A0A1X2GTJ9</accession>
<evidence type="ECO:0000313" key="3">
    <source>
        <dbReference type="EMBL" id="ORX61374.1"/>
    </source>
</evidence>
<evidence type="ECO:0000313" key="4">
    <source>
        <dbReference type="Proteomes" id="UP000242146"/>
    </source>
</evidence>
<feature type="compositionally biased region" description="Polar residues" evidence="2">
    <location>
        <begin position="81"/>
        <end position="90"/>
    </location>
</feature>
<dbReference type="GO" id="GO:0036396">
    <property type="term" value="C:RNA N6-methyladenosine methyltransferase complex"/>
    <property type="evidence" value="ECO:0007669"/>
    <property type="project" value="TreeGrafter"/>
</dbReference>
<gene>
    <name evidence="3" type="ORF">DM01DRAFT_1299285</name>
</gene>
<dbReference type="InterPro" id="IPR007757">
    <property type="entry name" value="MT-A70-like"/>
</dbReference>
<dbReference type="SUPFAM" id="SSF53335">
    <property type="entry name" value="S-adenosyl-L-methionine-dependent methyltransferases"/>
    <property type="match status" value="1"/>
</dbReference>
<proteinExistence type="inferred from homology"/>
<keyword evidence="4" id="KW-1185">Reference proteome</keyword>
<dbReference type="PANTHER" id="PTHR12829">
    <property type="entry name" value="N6-ADENOSINE-METHYLTRANSFERASE"/>
    <property type="match status" value="1"/>
</dbReference>
<feature type="region of interest" description="Disordered" evidence="2">
    <location>
        <begin position="50"/>
        <end position="93"/>
    </location>
</feature>
<dbReference type="Proteomes" id="UP000242146">
    <property type="component" value="Unassembled WGS sequence"/>
</dbReference>
<dbReference type="PANTHER" id="PTHR12829:SF8">
    <property type="entry name" value="CHROMOSOME UNDETERMINED SCAFFOLD_82, WHOLE GENOME SHOTGUN SEQUENCE"/>
    <property type="match status" value="1"/>
</dbReference>
<dbReference type="OrthoDB" id="426718at2759"/>
<comment type="similarity">
    <text evidence="1">Belongs to the MT-A70-like family.</text>
</comment>
<dbReference type="GO" id="GO:0005634">
    <property type="term" value="C:nucleus"/>
    <property type="evidence" value="ECO:0007669"/>
    <property type="project" value="TreeGrafter"/>
</dbReference>
<feature type="compositionally biased region" description="Basic and acidic residues" evidence="2">
    <location>
        <begin position="63"/>
        <end position="79"/>
    </location>
</feature>
<dbReference type="STRING" id="101127.A0A1X2GTJ9"/>
<comment type="caution">
    <text evidence="3">The sequence shown here is derived from an EMBL/GenBank/DDBJ whole genome shotgun (WGS) entry which is preliminary data.</text>
</comment>
<evidence type="ECO:0000256" key="2">
    <source>
        <dbReference type="SAM" id="MobiDB-lite"/>
    </source>
</evidence>
<sequence>MSDRPRRKRKQPSNREVSNVHYVGYVEDEESVEAIMKKFEELDRIQKEFQAMQVHTPDQASTNDKDASTDQDKENRMETDAITTDPTLPTESGPLTEEQLQEVFKQTSSFTVKSAMMDTNLVDELEDMELWQVEFKDGNTDEIWEEDDYIHVDDDFWDMEFGEVPKKRSRRAVGVPRVRVPGGQRRSGVDREKILARYKVMQIQVQDQDGRYVMVKKRVSLIDPSLPTYVRLPGNPIPLSWAHTILHMEEIEHKDPPAGSRSLQVDDILSTDLTTFGNKYTAVFMDPPLLLPDEEPCPGKIDIQDLAKLNVSAVVPAGFLFIWIEKEWIRELVRIAKGWGFKYVENFCWIKKHINNQFVRQPFRYFNKSKLTLLIFRKENDNTTELRHQRNPDCLFDFVRPRIPDEVSESKPDFAYHIIETLLPTAVYDPENNPKGERLLELWAKRDQSRAGWTSIVERRKEQ</sequence>